<evidence type="ECO:0000313" key="1">
    <source>
        <dbReference type="EMBL" id="KAJ9073250.1"/>
    </source>
</evidence>
<proteinExistence type="predicted"/>
<name>A0ACC2TF92_9FUNG</name>
<organism evidence="1 2">
    <name type="scientific">Entomophthora muscae</name>
    <dbReference type="NCBI Taxonomy" id="34485"/>
    <lineage>
        <taxon>Eukaryota</taxon>
        <taxon>Fungi</taxon>
        <taxon>Fungi incertae sedis</taxon>
        <taxon>Zoopagomycota</taxon>
        <taxon>Entomophthoromycotina</taxon>
        <taxon>Entomophthoromycetes</taxon>
        <taxon>Entomophthorales</taxon>
        <taxon>Entomophthoraceae</taxon>
        <taxon>Entomophthora</taxon>
    </lineage>
</organism>
<protein>
    <submittedName>
        <fullName evidence="1">Uncharacterized protein</fullName>
    </submittedName>
</protein>
<keyword evidence="2" id="KW-1185">Reference proteome</keyword>
<gene>
    <name evidence="1" type="ORF">DSO57_1018564</name>
</gene>
<evidence type="ECO:0000313" key="2">
    <source>
        <dbReference type="Proteomes" id="UP001165960"/>
    </source>
</evidence>
<dbReference type="EMBL" id="QTSX02002921">
    <property type="protein sequence ID" value="KAJ9073250.1"/>
    <property type="molecule type" value="Genomic_DNA"/>
</dbReference>
<sequence>MVPLFFIALLATTLASPVATGRFTEPEQAAIDARIKEMVVHAGGESAPVTKQSDDEPIIESVGINPKYDGTHLIKLWTFPPRLN</sequence>
<comment type="caution">
    <text evidence="1">The sequence shown here is derived from an EMBL/GenBank/DDBJ whole genome shotgun (WGS) entry which is preliminary data.</text>
</comment>
<reference evidence="1" key="1">
    <citation type="submission" date="2022-04" db="EMBL/GenBank/DDBJ databases">
        <title>Genome of the entomopathogenic fungus Entomophthora muscae.</title>
        <authorList>
            <person name="Elya C."/>
            <person name="Lovett B.R."/>
            <person name="Lee E."/>
            <person name="Macias A.M."/>
            <person name="Hajek A.E."/>
            <person name="De Bivort B.L."/>
            <person name="Kasson M.T."/>
            <person name="De Fine Licht H.H."/>
            <person name="Stajich J.E."/>
        </authorList>
    </citation>
    <scope>NUCLEOTIDE SEQUENCE</scope>
    <source>
        <strain evidence="1">Berkeley</strain>
    </source>
</reference>
<accession>A0ACC2TF92</accession>
<dbReference type="Proteomes" id="UP001165960">
    <property type="component" value="Unassembled WGS sequence"/>
</dbReference>